<feature type="domain" description="MATH" evidence="1">
    <location>
        <begin position="7"/>
        <end position="133"/>
    </location>
</feature>
<dbReference type="PROSITE" id="PS50144">
    <property type="entry name" value="MATH"/>
    <property type="match status" value="1"/>
</dbReference>
<dbReference type="AlphaFoldDB" id="A0A1S3XNT1"/>
<evidence type="ECO:0000259" key="1">
    <source>
        <dbReference type="PROSITE" id="PS50144"/>
    </source>
</evidence>
<dbReference type="PANTHER" id="PTHR46162:SF20">
    <property type="entry name" value="UBIQUITIN CARBOXYL-TERMINAL HYDROLASE 7-LIKE ISOFORM X1"/>
    <property type="match status" value="1"/>
</dbReference>
<dbReference type="OMA" id="MEGECDA"/>
<accession>A0A1S3XNT1</accession>
<evidence type="ECO:0000313" key="2">
    <source>
        <dbReference type="RefSeq" id="XP_016441307.1"/>
    </source>
</evidence>
<proteinExistence type="predicted"/>
<dbReference type="PANTHER" id="PTHR46162">
    <property type="entry name" value="TRAF-LIKE FAMILY PROTEIN"/>
    <property type="match status" value="1"/>
</dbReference>
<sequence>MLEDIETNKHEWKIFEFSKLGESCFSKEFSVGDYKWKIRIYPNGVCCQRDQSISIYLTSVDAEGFGCRKRVKAKVTLSVKDQISGEHHKKVFSNWFSAVDDSLGLHAFMPLHEFKDPKRGFLVKDCCIVEADVSLSLVLSMA</sequence>
<dbReference type="CDD" id="cd00121">
    <property type="entry name" value="MATH"/>
    <property type="match status" value="1"/>
</dbReference>
<dbReference type="InterPro" id="IPR002083">
    <property type="entry name" value="MATH/TRAF_dom"/>
</dbReference>
<protein>
    <submittedName>
        <fullName evidence="2">MATH domain and coiled-coil domain-containing protein At3g58200-like</fullName>
    </submittedName>
</protein>
<dbReference type="Pfam" id="PF22486">
    <property type="entry name" value="MATH_2"/>
    <property type="match status" value="1"/>
</dbReference>
<dbReference type="SMART" id="SM00061">
    <property type="entry name" value="MATH"/>
    <property type="match status" value="1"/>
</dbReference>
<dbReference type="STRING" id="4097.A0A1S3XNT1"/>
<dbReference type="InterPro" id="IPR008974">
    <property type="entry name" value="TRAF-like"/>
</dbReference>
<organism evidence="2">
    <name type="scientific">Nicotiana tabacum</name>
    <name type="common">Common tobacco</name>
    <dbReference type="NCBI Taxonomy" id="4097"/>
    <lineage>
        <taxon>Eukaryota</taxon>
        <taxon>Viridiplantae</taxon>
        <taxon>Streptophyta</taxon>
        <taxon>Embryophyta</taxon>
        <taxon>Tracheophyta</taxon>
        <taxon>Spermatophyta</taxon>
        <taxon>Magnoliopsida</taxon>
        <taxon>eudicotyledons</taxon>
        <taxon>Gunneridae</taxon>
        <taxon>Pentapetalae</taxon>
        <taxon>asterids</taxon>
        <taxon>lamiids</taxon>
        <taxon>Solanales</taxon>
        <taxon>Solanaceae</taxon>
        <taxon>Nicotianoideae</taxon>
        <taxon>Nicotianeae</taxon>
        <taxon>Nicotiana</taxon>
    </lineage>
</organism>
<reference evidence="2" key="1">
    <citation type="submission" date="2025-08" db="UniProtKB">
        <authorList>
            <consortium name="RefSeq"/>
        </authorList>
    </citation>
    <scope>IDENTIFICATION</scope>
</reference>
<dbReference type="PaxDb" id="4097-A0A1S3XNT1"/>
<dbReference type="KEGG" id="nta:107766923"/>
<dbReference type="Gene3D" id="2.60.210.10">
    <property type="entry name" value="Apoptosis, Tumor Necrosis Factor Receptor Associated Protein 2, Chain A"/>
    <property type="match status" value="1"/>
</dbReference>
<gene>
    <name evidence="2" type="primary">LOC107766923</name>
</gene>
<name>A0A1S3XNT1_TOBAC</name>
<dbReference type="SUPFAM" id="SSF49599">
    <property type="entry name" value="TRAF domain-like"/>
    <property type="match status" value="1"/>
</dbReference>
<dbReference type="RefSeq" id="XP_016441307.1">
    <property type="nucleotide sequence ID" value="XM_016585821.1"/>
</dbReference>
<dbReference type="OrthoDB" id="1743416at2759"/>